<protein>
    <submittedName>
        <fullName evidence="1">Uncharacterized protein</fullName>
    </submittedName>
</protein>
<evidence type="ECO:0000313" key="2">
    <source>
        <dbReference type="Proteomes" id="UP001627154"/>
    </source>
</evidence>
<keyword evidence="2" id="KW-1185">Reference proteome</keyword>
<sequence>MNRTLDRLTKYYDLTDMNLHRVWDKLHHLQQDQEYIVETIDLMNKVLLDLNLNRRLAAEEAQLVFESEPITFEANKIDEKIEHATPEVIETPKRKAITTKQKNIPEPRRMPERRATKQKLMDPNFVYKAKVPELKIDDIEVHANLAKINEDPASYKEAIQSEHRDKWTAAIEEELKSMKDNKRHDR</sequence>
<dbReference type="EMBL" id="JBJJXI010000122">
    <property type="protein sequence ID" value="KAL3389990.1"/>
    <property type="molecule type" value="Genomic_DNA"/>
</dbReference>
<accession>A0ABD2WA96</accession>
<comment type="caution">
    <text evidence="1">The sequence shown here is derived from an EMBL/GenBank/DDBJ whole genome shotgun (WGS) entry which is preliminary data.</text>
</comment>
<reference evidence="1 2" key="1">
    <citation type="journal article" date="2024" name="bioRxiv">
        <title>A reference genome for Trichogramma kaykai: A tiny desert-dwelling parasitoid wasp with competing sex-ratio distorters.</title>
        <authorList>
            <person name="Culotta J."/>
            <person name="Lindsey A.R."/>
        </authorList>
    </citation>
    <scope>NUCLEOTIDE SEQUENCE [LARGE SCALE GENOMIC DNA]</scope>
    <source>
        <strain evidence="1 2">KSX58</strain>
    </source>
</reference>
<dbReference type="Proteomes" id="UP001627154">
    <property type="component" value="Unassembled WGS sequence"/>
</dbReference>
<proteinExistence type="predicted"/>
<name>A0ABD2WA96_9HYME</name>
<evidence type="ECO:0000313" key="1">
    <source>
        <dbReference type="EMBL" id="KAL3389990.1"/>
    </source>
</evidence>
<organism evidence="1 2">
    <name type="scientific">Trichogramma kaykai</name>
    <dbReference type="NCBI Taxonomy" id="54128"/>
    <lineage>
        <taxon>Eukaryota</taxon>
        <taxon>Metazoa</taxon>
        <taxon>Ecdysozoa</taxon>
        <taxon>Arthropoda</taxon>
        <taxon>Hexapoda</taxon>
        <taxon>Insecta</taxon>
        <taxon>Pterygota</taxon>
        <taxon>Neoptera</taxon>
        <taxon>Endopterygota</taxon>
        <taxon>Hymenoptera</taxon>
        <taxon>Apocrita</taxon>
        <taxon>Proctotrupomorpha</taxon>
        <taxon>Chalcidoidea</taxon>
        <taxon>Trichogrammatidae</taxon>
        <taxon>Trichogramma</taxon>
    </lineage>
</organism>
<gene>
    <name evidence="1" type="ORF">TKK_015335</name>
</gene>
<dbReference type="AlphaFoldDB" id="A0ABD2WA96"/>